<protein>
    <submittedName>
        <fullName evidence="2">Uncharacterized protein</fullName>
    </submittedName>
</protein>
<proteinExistence type="predicted"/>
<dbReference type="Proteomes" id="UP001162060">
    <property type="component" value="Unassembled WGS sequence"/>
</dbReference>
<feature type="region of interest" description="Disordered" evidence="1">
    <location>
        <begin position="1"/>
        <end position="69"/>
    </location>
</feature>
<reference evidence="2" key="1">
    <citation type="submission" date="2024-01" db="EMBL/GenBank/DDBJ databases">
        <authorList>
            <person name="Webb A."/>
        </authorList>
    </citation>
    <scope>NUCLEOTIDE SEQUENCE</scope>
    <source>
        <strain evidence="2">Pm1</strain>
    </source>
</reference>
<organism evidence="2 3">
    <name type="scientific">Peronospora matthiolae</name>
    <dbReference type="NCBI Taxonomy" id="2874970"/>
    <lineage>
        <taxon>Eukaryota</taxon>
        <taxon>Sar</taxon>
        <taxon>Stramenopiles</taxon>
        <taxon>Oomycota</taxon>
        <taxon>Peronosporomycetes</taxon>
        <taxon>Peronosporales</taxon>
        <taxon>Peronosporaceae</taxon>
        <taxon>Peronospora</taxon>
    </lineage>
</organism>
<dbReference type="EMBL" id="CAKLBY020000124">
    <property type="protein sequence ID" value="CAK7928463.1"/>
    <property type="molecule type" value="Genomic_DNA"/>
</dbReference>
<dbReference type="AlphaFoldDB" id="A0AAV1U3K0"/>
<accession>A0AAV1U3K0</accession>
<evidence type="ECO:0000313" key="2">
    <source>
        <dbReference type="EMBL" id="CAK7928463.1"/>
    </source>
</evidence>
<name>A0AAV1U3K0_9STRA</name>
<sequence>MTLILDARNGNDFATGQQADEQLAQDRLHEHGEGDVESVEHSRAEGPDAEEREEDDGEEETAFKDVGNLDKQDAEEVLKSVDRYRVALAAVDGLFLQGEGQTSNTRHVSLMQCCHENDTRGLGLGPWYVV</sequence>
<evidence type="ECO:0000313" key="3">
    <source>
        <dbReference type="Proteomes" id="UP001162060"/>
    </source>
</evidence>
<feature type="compositionally biased region" description="Basic and acidic residues" evidence="1">
    <location>
        <begin position="24"/>
        <end position="46"/>
    </location>
</feature>
<gene>
    <name evidence="2" type="ORF">PM001_LOCUS13613</name>
</gene>
<evidence type="ECO:0000256" key="1">
    <source>
        <dbReference type="SAM" id="MobiDB-lite"/>
    </source>
</evidence>
<comment type="caution">
    <text evidence="2">The sequence shown here is derived from an EMBL/GenBank/DDBJ whole genome shotgun (WGS) entry which is preliminary data.</text>
</comment>
<feature type="compositionally biased region" description="Acidic residues" evidence="1">
    <location>
        <begin position="47"/>
        <end position="60"/>
    </location>
</feature>